<evidence type="ECO:0000313" key="4">
    <source>
        <dbReference type="Proteomes" id="UP001174936"/>
    </source>
</evidence>
<evidence type="ECO:0000313" key="3">
    <source>
        <dbReference type="EMBL" id="KAK0638450.1"/>
    </source>
</evidence>
<dbReference type="NCBIfam" id="TIGR00976">
    <property type="entry name" value="CocE_NonD"/>
    <property type="match status" value="1"/>
</dbReference>
<dbReference type="Gene3D" id="2.60.120.260">
    <property type="entry name" value="Galactose-binding domain-like"/>
    <property type="match status" value="1"/>
</dbReference>
<dbReference type="Gene3D" id="1.10.3020.10">
    <property type="entry name" value="alpha-amino acid ester hydrolase ( Helical cap domain)"/>
    <property type="match status" value="1"/>
</dbReference>
<dbReference type="InterPro" id="IPR005674">
    <property type="entry name" value="CocE/Ser_esterase"/>
</dbReference>
<dbReference type="Gene3D" id="3.40.50.1820">
    <property type="entry name" value="alpha/beta hydrolase"/>
    <property type="match status" value="1"/>
</dbReference>
<feature type="domain" description="Xaa-Pro dipeptidyl-peptidase C-terminal" evidence="2">
    <location>
        <begin position="321"/>
        <end position="564"/>
    </location>
</feature>
<dbReference type="EMBL" id="JAULSV010000007">
    <property type="protein sequence ID" value="KAK0638450.1"/>
    <property type="molecule type" value="Genomic_DNA"/>
</dbReference>
<dbReference type="InterPro" id="IPR008979">
    <property type="entry name" value="Galactose-bd-like_sf"/>
</dbReference>
<proteinExistence type="predicted"/>
<dbReference type="SUPFAM" id="SSF49785">
    <property type="entry name" value="Galactose-binding domain-like"/>
    <property type="match status" value="1"/>
</dbReference>
<dbReference type="Pfam" id="PF02129">
    <property type="entry name" value="Peptidase_S15"/>
    <property type="match status" value="1"/>
</dbReference>
<dbReference type="GO" id="GO:0008239">
    <property type="term" value="F:dipeptidyl-peptidase activity"/>
    <property type="evidence" value="ECO:0007669"/>
    <property type="project" value="InterPro"/>
</dbReference>
<evidence type="ECO:0000259" key="2">
    <source>
        <dbReference type="SMART" id="SM00939"/>
    </source>
</evidence>
<evidence type="ECO:0000256" key="1">
    <source>
        <dbReference type="ARBA" id="ARBA00022801"/>
    </source>
</evidence>
<organism evidence="3 4">
    <name type="scientific">Cercophora newfieldiana</name>
    <dbReference type="NCBI Taxonomy" id="92897"/>
    <lineage>
        <taxon>Eukaryota</taxon>
        <taxon>Fungi</taxon>
        <taxon>Dikarya</taxon>
        <taxon>Ascomycota</taxon>
        <taxon>Pezizomycotina</taxon>
        <taxon>Sordariomycetes</taxon>
        <taxon>Sordariomycetidae</taxon>
        <taxon>Sordariales</taxon>
        <taxon>Lasiosphaeriaceae</taxon>
        <taxon>Cercophora</taxon>
    </lineage>
</organism>
<dbReference type="Proteomes" id="UP001174936">
    <property type="component" value="Unassembled WGS sequence"/>
</dbReference>
<dbReference type="SMART" id="SM00939">
    <property type="entry name" value="PepX_C"/>
    <property type="match status" value="1"/>
</dbReference>
<keyword evidence="4" id="KW-1185">Reference proteome</keyword>
<dbReference type="InterPro" id="IPR000383">
    <property type="entry name" value="Xaa-Pro-like_dom"/>
</dbReference>
<dbReference type="SUPFAM" id="SSF53474">
    <property type="entry name" value="alpha/beta-Hydrolases"/>
    <property type="match status" value="1"/>
</dbReference>
<protein>
    <submittedName>
        <fullName evidence="3">X-Pro dipeptidyl-peptidase-domain-containing protein</fullName>
    </submittedName>
</protein>
<name>A0AA40CHG8_9PEZI</name>
<sequence length="576" mass="63596">MAPVRRGLFGALLDRLVGWKSSLVPETTDYTTERFRIPVGENVYLAADLYQPLQPKPPKGTILIRTPYGIGIPMAIAHARPLAARGYQVLLSSCRGTDESDGELDPGRHEAADGQAVVAWMREQPWYTGSFAAVGASYIGYVQWALLSENPPADFRAAAIYTGPHDMGKFIWGTGALDYGAFSWADFTTRQKRGDGQLSLMLALRSQQATLGPIFESLPLMGAVDKYFQDAYATAMPPWLGKTLAIADLGDKYWTPINHGDALQKANLPILLTAGWYDLVLPQVMEQYEILSQRGCDVALTIGPWTHLQAGTGFNILSDTYDWFEEHFTSLPRKRLRKAPVRVFVTGMNKWLDLPKWPPEPASHEELFFSPDKSLVADKPGESNIPDSTFTFDPEKPTPFVGTPPLFDRGVGQRKPDTALATRHDVLSFTTTSPLEHDLEVCGKPVVSLHHSSDHPHVDLLVILSEVDPAGVSRPVSQRYMRLGNNQESGVAVAVPPTAEKRIELLDCAHLFRRGNRLRVMIAGGSHPRYLRNLGTGEHHATSERMEKAVHSVGHRAGAESRLILPLTKVESEAVE</sequence>
<reference evidence="3" key="1">
    <citation type="submission" date="2023-06" db="EMBL/GenBank/DDBJ databases">
        <title>Genome-scale phylogeny and comparative genomics of the fungal order Sordariales.</title>
        <authorList>
            <consortium name="Lawrence Berkeley National Laboratory"/>
            <person name="Hensen N."/>
            <person name="Bonometti L."/>
            <person name="Westerberg I."/>
            <person name="Brannstrom I.O."/>
            <person name="Guillou S."/>
            <person name="Cros-Aarteil S."/>
            <person name="Calhoun S."/>
            <person name="Haridas S."/>
            <person name="Kuo A."/>
            <person name="Mondo S."/>
            <person name="Pangilinan J."/>
            <person name="Riley R."/>
            <person name="Labutti K."/>
            <person name="Andreopoulos B."/>
            <person name="Lipzen A."/>
            <person name="Chen C."/>
            <person name="Yanf M."/>
            <person name="Daum C."/>
            <person name="Ng V."/>
            <person name="Clum A."/>
            <person name="Steindorff A."/>
            <person name="Ohm R."/>
            <person name="Martin F."/>
            <person name="Silar P."/>
            <person name="Natvig D."/>
            <person name="Lalanne C."/>
            <person name="Gautier V."/>
            <person name="Ament-Velasquez S.L."/>
            <person name="Kruys A."/>
            <person name="Hutchinson M.I."/>
            <person name="Powell A.J."/>
            <person name="Barry K."/>
            <person name="Miller A.N."/>
            <person name="Grigoriev I.V."/>
            <person name="Debuchy R."/>
            <person name="Gladieux P."/>
            <person name="Thoren M.H."/>
            <person name="Johannesson H."/>
        </authorList>
    </citation>
    <scope>NUCLEOTIDE SEQUENCE</scope>
    <source>
        <strain evidence="3">SMH2532-1</strain>
    </source>
</reference>
<dbReference type="InterPro" id="IPR013736">
    <property type="entry name" value="Xaa-Pro_dipept_C"/>
</dbReference>
<comment type="caution">
    <text evidence="3">The sequence shown here is derived from an EMBL/GenBank/DDBJ whole genome shotgun (WGS) entry which is preliminary data.</text>
</comment>
<dbReference type="InterPro" id="IPR029058">
    <property type="entry name" value="AB_hydrolase_fold"/>
</dbReference>
<keyword evidence="1" id="KW-0378">Hydrolase</keyword>
<gene>
    <name evidence="3" type="ORF">B0T16DRAFT_421208</name>
</gene>
<dbReference type="AlphaFoldDB" id="A0AA40CHG8"/>
<dbReference type="Pfam" id="PF08530">
    <property type="entry name" value="PepX_C"/>
    <property type="match status" value="1"/>
</dbReference>
<accession>A0AA40CHG8</accession>